<dbReference type="AlphaFoldDB" id="A0A0G2DR48"/>
<sequence length="370" mass="40586">MNPNTSSNADWLTRVSRPPAHGRSPISNVPKDVFLVLMESLDCAGLCGMRGTCRSLRDLIDKDFPQKHCPTLEADFSMTGLRHLENFATTTVFGPVLPSLSFNVSAFWAPDYMAEADLWVVDNADNVFARRREVTAAFVPRLAAVLARFPALEEIELRDAFFDPWWRAHVVHGNEPVASWAVNALSRALLLAAAADIRLKHLTVLGDNYHLPGSLRSRRQRLPGAVDAGGLAGLESLCVGLPLNVDTEPAYDSLLEVINGLPGVPSLSLTNAHGSFWRGTAVGANYLAGAIRCPNLQEVAITGLEVEPDPVKRLLLRHAASLRKVYVEECFELDECCRRDCEPEIRDFAAERLALDAGQPVIVCDPDHFS</sequence>
<reference evidence="2 3" key="1">
    <citation type="submission" date="2015-03" db="EMBL/GenBank/DDBJ databases">
        <authorList>
            <person name="Morales-Cruz A."/>
            <person name="Amrine K.C."/>
            <person name="Cantu D."/>
        </authorList>
    </citation>
    <scope>NUCLEOTIDE SEQUENCE [LARGE SCALE GENOMIC DNA]</scope>
    <source>
        <strain evidence="2">DS831</strain>
    </source>
</reference>
<protein>
    <recommendedName>
        <fullName evidence="4">F-box domain-containing protein</fullName>
    </recommendedName>
</protein>
<evidence type="ECO:0008006" key="4">
    <source>
        <dbReference type="Google" id="ProtNLM"/>
    </source>
</evidence>
<feature type="compositionally biased region" description="Polar residues" evidence="1">
    <location>
        <begin position="1"/>
        <end position="10"/>
    </location>
</feature>
<name>A0A0G2DR48_9PEZI</name>
<proteinExistence type="predicted"/>
<dbReference type="InterPro" id="IPR036047">
    <property type="entry name" value="F-box-like_dom_sf"/>
</dbReference>
<dbReference type="EMBL" id="LAQI01000306">
    <property type="protein sequence ID" value="KKY13472.1"/>
    <property type="molecule type" value="Genomic_DNA"/>
</dbReference>
<dbReference type="Proteomes" id="UP000034182">
    <property type="component" value="Unassembled WGS sequence"/>
</dbReference>
<comment type="caution">
    <text evidence="2">The sequence shown here is derived from an EMBL/GenBank/DDBJ whole genome shotgun (WGS) entry which is preliminary data.</text>
</comment>
<organism evidence="2 3">
    <name type="scientific">Diplodia seriata</name>
    <dbReference type="NCBI Taxonomy" id="420778"/>
    <lineage>
        <taxon>Eukaryota</taxon>
        <taxon>Fungi</taxon>
        <taxon>Dikarya</taxon>
        <taxon>Ascomycota</taxon>
        <taxon>Pezizomycotina</taxon>
        <taxon>Dothideomycetes</taxon>
        <taxon>Dothideomycetes incertae sedis</taxon>
        <taxon>Botryosphaeriales</taxon>
        <taxon>Botryosphaeriaceae</taxon>
        <taxon>Diplodia</taxon>
    </lineage>
</organism>
<reference evidence="2 3" key="2">
    <citation type="submission" date="2015-05" db="EMBL/GenBank/DDBJ databases">
        <title>Distinctive expansion of gene families associated with plant cell wall degradation and secondary metabolism in the genomes of grapevine trunk pathogens.</title>
        <authorList>
            <person name="Lawrence D.P."/>
            <person name="Travadon R."/>
            <person name="Rolshausen P.E."/>
            <person name="Baumgartner K."/>
        </authorList>
    </citation>
    <scope>NUCLEOTIDE SEQUENCE [LARGE SCALE GENOMIC DNA]</scope>
    <source>
        <strain evidence="2">DS831</strain>
    </source>
</reference>
<evidence type="ECO:0000313" key="3">
    <source>
        <dbReference type="Proteomes" id="UP000034182"/>
    </source>
</evidence>
<gene>
    <name evidence="2" type="ORF">UCDDS831_g08971</name>
</gene>
<evidence type="ECO:0000313" key="2">
    <source>
        <dbReference type="EMBL" id="KKY13472.1"/>
    </source>
</evidence>
<feature type="region of interest" description="Disordered" evidence="1">
    <location>
        <begin position="1"/>
        <end position="24"/>
    </location>
</feature>
<accession>A0A0G2DR48</accession>
<evidence type="ECO:0000256" key="1">
    <source>
        <dbReference type="SAM" id="MobiDB-lite"/>
    </source>
</evidence>
<dbReference type="SUPFAM" id="SSF81383">
    <property type="entry name" value="F-box domain"/>
    <property type="match status" value="1"/>
</dbReference>